<proteinExistence type="predicted"/>
<gene>
    <name evidence="4" type="ORF">JHX88_09085</name>
    <name evidence="3" type="ORF">SAMN05421772_13311</name>
</gene>
<sequence length="170" mass="19808">MEARERVSNIHDVTDYIIGRFADDPGSLNVLKLQKLLYYVQAWHLAFGAGVLFIGGFQAWVHGPANREIYDRFKTTHTMFSDVNRDHIQPTFRDENLSKGARRHIDEVLEAYGELSGIQLEHMTHDERPWIEARGALRSFERCETVIKESSMERFYRELLEQASEDDTPH</sequence>
<dbReference type="EMBL" id="FTOU01000033">
    <property type="protein sequence ID" value="SIT17928.1"/>
    <property type="molecule type" value="Genomic_DNA"/>
</dbReference>
<organism evidence="3 5">
    <name type="scientific">Paracoccus saliphilus</name>
    <dbReference type="NCBI Taxonomy" id="405559"/>
    <lineage>
        <taxon>Bacteria</taxon>
        <taxon>Pseudomonadati</taxon>
        <taxon>Pseudomonadota</taxon>
        <taxon>Alphaproteobacteria</taxon>
        <taxon>Rhodobacterales</taxon>
        <taxon>Paracoccaceae</taxon>
        <taxon>Paracoccus</taxon>
    </lineage>
</organism>
<dbReference type="Pfam" id="PF13274">
    <property type="entry name" value="SocA_Panacea"/>
    <property type="match status" value="1"/>
</dbReference>
<evidence type="ECO:0000313" key="6">
    <source>
        <dbReference type="Proteomes" id="UP001215549"/>
    </source>
</evidence>
<dbReference type="Proteomes" id="UP000186216">
    <property type="component" value="Unassembled WGS sequence"/>
</dbReference>
<evidence type="ECO:0000313" key="3">
    <source>
        <dbReference type="EMBL" id="SIT17928.1"/>
    </source>
</evidence>
<reference evidence="3 5" key="1">
    <citation type="submission" date="2017-01" db="EMBL/GenBank/DDBJ databases">
        <authorList>
            <person name="Varghese N."/>
            <person name="Submissions S."/>
        </authorList>
    </citation>
    <scope>NUCLEOTIDE SEQUENCE [LARGE SCALE GENOMIC DNA]</scope>
    <source>
        <strain evidence="3 5">DSM 18447</strain>
    </source>
</reference>
<evidence type="ECO:0000256" key="1">
    <source>
        <dbReference type="SAM" id="Phobius"/>
    </source>
</evidence>
<feature type="transmembrane region" description="Helical" evidence="1">
    <location>
        <begin position="36"/>
        <end position="57"/>
    </location>
</feature>
<keyword evidence="1" id="KW-0472">Membrane</keyword>
<evidence type="ECO:0000313" key="5">
    <source>
        <dbReference type="Proteomes" id="UP000186216"/>
    </source>
</evidence>
<keyword evidence="1" id="KW-1133">Transmembrane helix</keyword>
<name>A0AA45W8M5_9RHOB</name>
<dbReference type="AlphaFoldDB" id="A0AA45W8M5"/>
<evidence type="ECO:0000259" key="2">
    <source>
        <dbReference type="Pfam" id="PF13274"/>
    </source>
</evidence>
<protein>
    <submittedName>
        <fullName evidence="4">DUF4065 domain-containing protein</fullName>
    </submittedName>
    <submittedName>
        <fullName evidence="3">Uncharacterized phage-associated protein</fullName>
    </submittedName>
</protein>
<dbReference type="InterPro" id="IPR025272">
    <property type="entry name" value="SocA_Panacea"/>
</dbReference>
<evidence type="ECO:0000313" key="4">
    <source>
        <dbReference type="EMBL" id="WCR04840.1"/>
    </source>
</evidence>
<keyword evidence="6" id="KW-1185">Reference proteome</keyword>
<reference evidence="4 6" key="2">
    <citation type="submission" date="2021-01" db="EMBL/GenBank/DDBJ databases">
        <title>Biogeographic distribution of Paracoccus.</title>
        <authorList>
            <person name="Hollensteiner J."/>
            <person name="Leineberger J."/>
            <person name="Brinkhoff T."/>
            <person name="Daniel R."/>
        </authorList>
    </citation>
    <scope>NUCLEOTIDE SEQUENCE [LARGE SCALE GENOMIC DNA]</scope>
    <source>
        <strain evidence="4 6">DSM 18447</strain>
    </source>
</reference>
<accession>A0AA45W8M5</accession>
<feature type="domain" description="Antitoxin SocA-like Panacea" evidence="2">
    <location>
        <begin position="33"/>
        <end position="130"/>
    </location>
</feature>
<keyword evidence="1" id="KW-0812">Transmembrane</keyword>
<dbReference type="RefSeq" id="WP_076529076.1">
    <property type="nucleotide sequence ID" value="NZ_CP067140.1"/>
</dbReference>
<dbReference type="Proteomes" id="UP001215549">
    <property type="component" value="Chromosome"/>
</dbReference>
<dbReference type="EMBL" id="CP067140">
    <property type="protein sequence ID" value="WCR04840.1"/>
    <property type="molecule type" value="Genomic_DNA"/>
</dbReference>